<feature type="transmembrane region" description="Helical" evidence="9">
    <location>
        <begin position="55"/>
        <end position="74"/>
    </location>
</feature>
<dbReference type="AlphaFoldDB" id="A0A8D0C8T7"/>
<feature type="transmembrane region" description="Helical" evidence="9">
    <location>
        <begin position="153"/>
        <end position="173"/>
    </location>
</feature>
<evidence type="ECO:0000256" key="4">
    <source>
        <dbReference type="ARBA" id="ARBA00022692"/>
    </source>
</evidence>
<name>A0A8D0C8T7_SALMN</name>
<dbReference type="PANTHER" id="PTHR12560">
    <property type="entry name" value="LONGEVITY ASSURANCE FACTOR 1 LAG1"/>
    <property type="match status" value="1"/>
</dbReference>
<comment type="pathway">
    <text evidence="2">Lipid metabolism; sphingolipid metabolism.</text>
</comment>
<evidence type="ECO:0000256" key="2">
    <source>
        <dbReference type="ARBA" id="ARBA00004760"/>
    </source>
</evidence>
<evidence type="ECO:0000256" key="6">
    <source>
        <dbReference type="ARBA" id="ARBA00023136"/>
    </source>
</evidence>
<evidence type="ECO:0000256" key="5">
    <source>
        <dbReference type="ARBA" id="ARBA00022989"/>
    </source>
</evidence>
<reference evidence="11" key="2">
    <citation type="submission" date="2025-09" db="UniProtKB">
        <authorList>
            <consortium name="Ensembl"/>
        </authorList>
    </citation>
    <scope>IDENTIFICATION</scope>
</reference>
<evidence type="ECO:0000313" key="12">
    <source>
        <dbReference type="Proteomes" id="UP000694421"/>
    </source>
</evidence>
<dbReference type="PROSITE" id="PS50922">
    <property type="entry name" value="TLC"/>
    <property type="match status" value="1"/>
</dbReference>
<protein>
    <recommendedName>
        <fullName evidence="10">TLC domain-containing protein</fullName>
    </recommendedName>
</protein>
<dbReference type="Proteomes" id="UP000694421">
    <property type="component" value="Unplaced"/>
</dbReference>
<feature type="transmembrane region" description="Helical" evidence="9">
    <location>
        <begin position="29"/>
        <end position="48"/>
    </location>
</feature>
<evidence type="ECO:0000256" key="8">
    <source>
        <dbReference type="PROSITE-ProRule" id="PRU00205"/>
    </source>
</evidence>
<proteinExistence type="predicted"/>
<keyword evidence="12" id="KW-1185">Reference proteome</keyword>
<keyword evidence="5 9" id="KW-1133">Transmembrane helix</keyword>
<keyword evidence="6 8" id="KW-0472">Membrane</keyword>
<accession>A0A8D0C8T7</accession>
<dbReference type="Pfam" id="PF03798">
    <property type="entry name" value="TRAM_LAG1_CLN8"/>
    <property type="match status" value="1"/>
</dbReference>
<dbReference type="GO" id="GO:0046513">
    <property type="term" value="P:ceramide biosynthetic process"/>
    <property type="evidence" value="ECO:0007669"/>
    <property type="project" value="InterPro"/>
</dbReference>
<dbReference type="GO" id="GO:0016020">
    <property type="term" value="C:membrane"/>
    <property type="evidence" value="ECO:0007669"/>
    <property type="project" value="UniProtKB-SubCell"/>
</dbReference>
<dbReference type="Ensembl" id="ENSSMRT00000018658.1">
    <property type="protein sequence ID" value="ENSSMRP00000015976.1"/>
    <property type="gene ID" value="ENSSMRG00000012426.1"/>
</dbReference>
<evidence type="ECO:0000313" key="11">
    <source>
        <dbReference type="Ensembl" id="ENSSMRP00000015976.1"/>
    </source>
</evidence>
<comment type="subcellular location">
    <subcellularLocation>
        <location evidence="1">Membrane</location>
        <topology evidence="1">Multi-pass membrane protein</topology>
    </subcellularLocation>
</comment>
<feature type="domain" description="TLC" evidence="10">
    <location>
        <begin position="1"/>
        <end position="181"/>
    </location>
</feature>
<dbReference type="PANTHER" id="PTHR12560:SF8">
    <property type="entry name" value="CERAMIDE SYNTHASE 5"/>
    <property type="match status" value="1"/>
</dbReference>
<dbReference type="SMART" id="SM00724">
    <property type="entry name" value="TLC"/>
    <property type="match status" value="1"/>
</dbReference>
<organism evidence="11 12">
    <name type="scientific">Salvator merianae</name>
    <name type="common">Argentine black and white tegu</name>
    <name type="synonym">Tupinambis merianae</name>
    <dbReference type="NCBI Taxonomy" id="96440"/>
    <lineage>
        <taxon>Eukaryota</taxon>
        <taxon>Metazoa</taxon>
        <taxon>Chordata</taxon>
        <taxon>Craniata</taxon>
        <taxon>Vertebrata</taxon>
        <taxon>Euteleostomi</taxon>
        <taxon>Lepidosauria</taxon>
        <taxon>Squamata</taxon>
        <taxon>Bifurcata</taxon>
        <taxon>Unidentata</taxon>
        <taxon>Episquamata</taxon>
        <taxon>Laterata</taxon>
        <taxon>Teiioidea</taxon>
        <taxon>Teiidae</taxon>
        <taxon>Salvator</taxon>
    </lineage>
</organism>
<dbReference type="GeneTree" id="ENSGT01030000234515"/>
<evidence type="ECO:0000256" key="1">
    <source>
        <dbReference type="ARBA" id="ARBA00004141"/>
    </source>
</evidence>
<sequence length="212" mass="25124">VRKIQRWFRCRRNQDKPSILTKFCESILYFYYMMELSLYLSLVFSQFIDIKRKDFLIMFIHHFIAVGLISFSYINNMVRVGSLILCLHDASDVLLEVAKLANYAKYQQLCDAAFILFSVVFIVTRLGIFPIWILNTTLFESWEIIGPYQSWWLFNGLLLLLQVLHIIWSYFILRIASKALEQGKSIRYNVTSYKSSSHYAIIMNNTPYHKEL</sequence>
<comment type="catalytic activity">
    <reaction evidence="7">
        <text>sphinganine + octadecanoyl-CoA = N-(octadecanoyl)-sphinganine + CoA + H(+)</text>
        <dbReference type="Rhea" id="RHEA:36547"/>
        <dbReference type="ChEBI" id="CHEBI:15378"/>
        <dbReference type="ChEBI" id="CHEBI:57287"/>
        <dbReference type="ChEBI" id="CHEBI:57394"/>
        <dbReference type="ChEBI" id="CHEBI:57817"/>
        <dbReference type="ChEBI" id="CHEBI:67033"/>
    </reaction>
    <physiologicalReaction direction="left-to-right" evidence="7">
        <dbReference type="Rhea" id="RHEA:36548"/>
    </physiologicalReaction>
</comment>
<dbReference type="OMA" id="KICTEPH"/>
<dbReference type="InterPro" id="IPR016439">
    <property type="entry name" value="Lag1/Lac1-like"/>
</dbReference>
<evidence type="ECO:0000259" key="10">
    <source>
        <dbReference type="PROSITE" id="PS50922"/>
    </source>
</evidence>
<reference evidence="11" key="1">
    <citation type="submission" date="2025-08" db="UniProtKB">
        <authorList>
            <consortium name="Ensembl"/>
        </authorList>
    </citation>
    <scope>IDENTIFICATION</scope>
</reference>
<dbReference type="PIRSF" id="PIRSF005225">
    <property type="entry name" value="LAG1_LAC1"/>
    <property type="match status" value="1"/>
</dbReference>
<dbReference type="InterPro" id="IPR006634">
    <property type="entry name" value="TLC-dom"/>
</dbReference>
<evidence type="ECO:0000256" key="7">
    <source>
        <dbReference type="ARBA" id="ARBA00049036"/>
    </source>
</evidence>
<keyword evidence="4 8" id="KW-0812">Transmembrane</keyword>
<comment type="pathway">
    <text evidence="3">Sphingolipid metabolism.</text>
</comment>
<evidence type="ECO:0000256" key="9">
    <source>
        <dbReference type="SAM" id="Phobius"/>
    </source>
</evidence>
<evidence type="ECO:0000256" key="3">
    <source>
        <dbReference type="ARBA" id="ARBA00004991"/>
    </source>
</evidence>
<dbReference type="UniPathway" id="UPA00222"/>
<feature type="transmembrane region" description="Helical" evidence="9">
    <location>
        <begin position="113"/>
        <end position="133"/>
    </location>
</feature>
<dbReference type="GO" id="GO:0050291">
    <property type="term" value="F:sphingosine N-acyltransferase activity"/>
    <property type="evidence" value="ECO:0007669"/>
    <property type="project" value="InterPro"/>
</dbReference>